<dbReference type="PANTHER" id="PTHR33048:SF146">
    <property type="entry name" value="INTEGRAL MEMBRANE PROTEIN"/>
    <property type="match status" value="1"/>
</dbReference>
<evidence type="ECO:0000256" key="7">
    <source>
        <dbReference type="SAM" id="Phobius"/>
    </source>
</evidence>
<reference evidence="9" key="1">
    <citation type="submission" date="2020-01" db="EMBL/GenBank/DDBJ databases">
        <authorList>
            <consortium name="DOE Joint Genome Institute"/>
            <person name="Haridas S."/>
            <person name="Albert R."/>
            <person name="Binder M."/>
            <person name="Bloem J."/>
            <person name="Labutti K."/>
            <person name="Salamov A."/>
            <person name="Andreopoulos B."/>
            <person name="Baker S.E."/>
            <person name="Barry K."/>
            <person name="Bills G."/>
            <person name="Bluhm B.H."/>
            <person name="Cannon C."/>
            <person name="Castanera R."/>
            <person name="Culley D.E."/>
            <person name="Daum C."/>
            <person name="Ezra D."/>
            <person name="Gonzalez J.B."/>
            <person name="Henrissat B."/>
            <person name="Kuo A."/>
            <person name="Liang C."/>
            <person name="Lipzen A."/>
            <person name="Lutzoni F."/>
            <person name="Magnuson J."/>
            <person name="Mondo S."/>
            <person name="Nolan M."/>
            <person name="Ohm R."/>
            <person name="Pangilinan J."/>
            <person name="Park H.-J."/>
            <person name="Ramirez L."/>
            <person name="Alfaro M."/>
            <person name="Sun H."/>
            <person name="Tritt A."/>
            <person name="Yoshinaga Y."/>
            <person name="Zwiers L.-H."/>
            <person name="Turgeon B.G."/>
            <person name="Goodwin S.B."/>
            <person name="Spatafora J.W."/>
            <person name="Crous P.W."/>
            <person name="Grigoriev I.V."/>
        </authorList>
    </citation>
    <scope>NUCLEOTIDE SEQUENCE</scope>
    <source>
        <strain evidence="9">P77</strain>
    </source>
</reference>
<proteinExistence type="inferred from homology"/>
<evidence type="ECO:0000313" key="10">
    <source>
        <dbReference type="Proteomes" id="UP000800040"/>
    </source>
</evidence>
<dbReference type="InterPro" id="IPR049326">
    <property type="entry name" value="Rhodopsin_dom_fungi"/>
</dbReference>
<evidence type="ECO:0000259" key="8">
    <source>
        <dbReference type="Pfam" id="PF20684"/>
    </source>
</evidence>
<dbReference type="Proteomes" id="UP000800040">
    <property type="component" value="Unassembled WGS sequence"/>
</dbReference>
<keyword evidence="10" id="KW-1185">Reference proteome</keyword>
<dbReference type="AlphaFoldDB" id="A0A6A5KEH3"/>
<dbReference type="InterPro" id="IPR052337">
    <property type="entry name" value="SAT4-like"/>
</dbReference>
<accession>A0A6A5KEH3</accession>
<feature type="region of interest" description="Disordered" evidence="6">
    <location>
        <begin position="97"/>
        <end position="143"/>
    </location>
</feature>
<dbReference type="EMBL" id="ML975330">
    <property type="protein sequence ID" value="KAF1832864.1"/>
    <property type="molecule type" value="Genomic_DNA"/>
</dbReference>
<evidence type="ECO:0000256" key="6">
    <source>
        <dbReference type="SAM" id="MobiDB-lite"/>
    </source>
</evidence>
<feature type="transmembrane region" description="Helical" evidence="7">
    <location>
        <begin position="40"/>
        <end position="67"/>
    </location>
</feature>
<dbReference type="PANTHER" id="PTHR33048">
    <property type="entry name" value="PTH11-LIKE INTEGRAL MEMBRANE PROTEIN (AFU_ORTHOLOGUE AFUA_5G11245)"/>
    <property type="match status" value="1"/>
</dbReference>
<evidence type="ECO:0000256" key="3">
    <source>
        <dbReference type="ARBA" id="ARBA00022989"/>
    </source>
</evidence>
<evidence type="ECO:0000256" key="5">
    <source>
        <dbReference type="ARBA" id="ARBA00038359"/>
    </source>
</evidence>
<dbReference type="Pfam" id="PF20684">
    <property type="entry name" value="Fung_rhodopsin"/>
    <property type="match status" value="1"/>
</dbReference>
<evidence type="ECO:0000256" key="4">
    <source>
        <dbReference type="ARBA" id="ARBA00023136"/>
    </source>
</evidence>
<evidence type="ECO:0000256" key="1">
    <source>
        <dbReference type="ARBA" id="ARBA00004141"/>
    </source>
</evidence>
<evidence type="ECO:0000256" key="2">
    <source>
        <dbReference type="ARBA" id="ARBA00022692"/>
    </source>
</evidence>
<keyword evidence="2 7" id="KW-0812">Transmembrane</keyword>
<dbReference type="GO" id="GO:0016020">
    <property type="term" value="C:membrane"/>
    <property type="evidence" value="ECO:0007669"/>
    <property type="project" value="UniProtKB-SubCell"/>
</dbReference>
<name>A0A6A5KEH3_9PLEO</name>
<feature type="domain" description="Rhodopsin" evidence="8">
    <location>
        <begin position="2"/>
        <end position="68"/>
    </location>
</feature>
<protein>
    <recommendedName>
        <fullName evidence="8">Rhodopsin domain-containing protein</fullName>
    </recommendedName>
</protein>
<keyword evidence="3 7" id="KW-1133">Transmembrane helix</keyword>
<keyword evidence="4 7" id="KW-0472">Membrane</keyword>
<feature type="non-terminal residue" evidence="9">
    <location>
        <position position="1"/>
    </location>
</feature>
<comment type="similarity">
    <text evidence="5">Belongs to the SAT4 family.</text>
</comment>
<gene>
    <name evidence="9" type="ORF">BDW02DRAFT_502040</name>
</gene>
<organism evidence="9 10">
    <name type="scientific">Decorospora gaudefroyi</name>
    <dbReference type="NCBI Taxonomy" id="184978"/>
    <lineage>
        <taxon>Eukaryota</taxon>
        <taxon>Fungi</taxon>
        <taxon>Dikarya</taxon>
        <taxon>Ascomycota</taxon>
        <taxon>Pezizomycotina</taxon>
        <taxon>Dothideomycetes</taxon>
        <taxon>Pleosporomycetidae</taxon>
        <taxon>Pleosporales</taxon>
        <taxon>Pleosporineae</taxon>
        <taxon>Pleosporaceae</taxon>
        <taxon>Decorospora</taxon>
    </lineage>
</organism>
<comment type="subcellular location">
    <subcellularLocation>
        <location evidence="1">Membrane</location>
        <topology evidence="1">Multi-pass membrane protein</topology>
    </subcellularLocation>
</comment>
<sequence length="143" mass="15255">GQKSALMVLFASGVVCIFIAILRAANITANTIETNALMDGTWLAVWGMIETAVAVIIGLCPSFASLIRATRKTTKKPAYNVGGYVNQDGQGFQLQTIGSTSRRAKKKKSGTDDMSTFWTDAHGSQEELAGDNQHDGISVPTTM</sequence>
<evidence type="ECO:0000313" key="9">
    <source>
        <dbReference type="EMBL" id="KAF1832864.1"/>
    </source>
</evidence>
<dbReference type="OrthoDB" id="2988756at2759"/>